<dbReference type="Gene3D" id="3.40.640.10">
    <property type="entry name" value="Type I PLP-dependent aspartate aminotransferase-like (Major domain)"/>
    <property type="match status" value="1"/>
</dbReference>
<dbReference type="PANTHER" id="PTHR43092">
    <property type="entry name" value="L-CYSTEINE DESULFHYDRASE"/>
    <property type="match status" value="1"/>
</dbReference>
<feature type="domain" description="Aminotransferase class V" evidence="2">
    <location>
        <begin position="44"/>
        <end position="292"/>
    </location>
</feature>
<dbReference type="PANTHER" id="PTHR43092:SF2">
    <property type="entry name" value="HERCYNYLCYSTEINE SULFOXIDE LYASE"/>
    <property type="match status" value="1"/>
</dbReference>
<dbReference type="Gene3D" id="3.90.1150.10">
    <property type="entry name" value="Aspartate Aminotransferase, domain 1"/>
    <property type="match status" value="1"/>
</dbReference>
<dbReference type="InterPro" id="IPR015422">
    <property type="entry name" value="PyrdxlP-dep_Trfase_small"/>
</dbReference>
<sequence>MEFDLQEYKSAWNLDQDVRHCNHGSFGAVPIVVQEAQKKIQDRVQSNPVKFYARQAMSEVQDARGKVAAFLGQKPEQIVLVRNTTEAASTTMRGFPFKAGDEAIVLDHEYGAVIYAVQRAVEAAGGTLVVVPVPRLASDDEVVELVKKSLTPRTRLFVVDHVTSATARTFPVDALSALCRENGVAIAVDASHTPGNFDLDLDKLDADFWFGNLHKWASAPLGCGVYRIAPRWQEIMRPLIVSWQDHDAYPLPWDMLGTVDLSPWLAAPVAIEFYEKIGWHRVRAANTARMRYGRGLVMAELGVGDDELREEELPLGVIRLHKMDGGRDGCIALQRKFAEIHKIEVPITTACDQYFMRVSGQLYNTPADYETLAMAVRKEFN</sequence>
<proteinExistence type="predicted"/>
<dbReference type="InterPro" id="IPR000192">
    <property type="entry name" value="Aminotrans_V_dom"/>
</dbReference>
<keyword evidence="1" id="KW-0663">Pyridoxal phosphate</keyword>
<evidence type="ECO:0000256" key="1">
    <source>
        <dbReference type="ARBA" id="ARBA00022898"/>
    </source>
</evidence>
<protein>
    <recommendedName>
        <fullName evidence="2">Aminotransferase class V domain-containing protein</fullName>
    </recommendedName>
</protein>
<evidence type="ECO:0000259" key="2">
    <source>
        <dbReference type="Pfam" id="PF00266"/>
    </source>
</evidence>
<organism evidence="3">
    <name type="scientific">freshwater metagenome</name>
    <dbReference type="NCBI Taxonomy" id="449393"/>
    <lineage>
        <taxon>unclassified sequences</taxon>
        <taxon>metagenomes</taxon>
        <taxon>ecological metagenomes</taxon>
    </lineage>
</organism>
<dbReference type="AlphaFoldDB" id="A0A094QYY1"/>
<accession>A0A094QYY1</accession>
<evidence type="ECO:0000313" key="3">
    <source>
        <dbReference type="EMBL" id="KGA19801.1"/>
    </source>
</evidence>
<dbReference type="EMBL" id="JNSK01000008">
    <property type="protein sequence ID" value="KGA19801.1"/>
    <property type="molecule type" value="Genomic_DNA"/>
</dbReference>
<dbReference type="Pfam" id="PF00266">
    <property type="entry name" value="Aminotran_5"/>
    <property type="match status" value="1"/>
</dbReference>
<dbReference type="InterPro" id="IPR015424">
    <property type="entry name" value="PyrdxlP-dep_Trfase"/>
</dbReference>
<reference evidence="3" key="1">
    <citation type="submission" date="2014-05" db="EMBL/GenBank/DDBJ databases">
        <title>Key roles for freshwater Actinobacteria revealed by deep metagenomic sequencing.</title>
        <authorList>
            <person name="Ghai R."/>
            <person name="Mizuno C.M."/>
            <person name="Picazo A."/>
            <person name="Camacho A."/>
            <person name="Rodriguez-Valera F."/>
        </authorList>
    </citation>
    <scope>NUCLEOTIDE SEQUENCE</scope>
</reference>
<name>A0A094QYY1_9ZZZZ</name>
<dbReference type="InterPro" id="IPR015421">
    <property type="entry name" value="PyrdxlP-dep_Trfase_major"/>
</dbReference>
<dbReference type="SUPFAM" id="SSF53383">
    <property type="entry name" value="PLP-dependent transferases"/>
    <property type="match status" value="1"/>
</dbReference>
<gene>
    <name evidence="3" type="ORF">GM50_3915</name>
</gene>
<comment type="caution">
    <text evidence="3">The sequence shown here is derived from an EMBL/GenBank/DDBJ whole genome shotgun (WGS) entry which is preliminary data.</text>
</comment>